<evidence type="ECO:0000256" key="1">
    <source>
        <dbReference type="SAM" id="MobiDB-lite"/>
    </source>
</evidence>
<evidence type="ECO:0000313" key="2">
    <source>
        <dbReference type="EMBL" id="KUM99089.1"/>
    </source>
</evidence>
<dbReference type="AlphaFoldDB" id="A0A101NTP5"/>
<dbReference type="EMBL" id="LMWN01000068">
    <property type="protein sequence ID" value="KUM99089.1"/>
    <property type="molecule type" value="Genomic_DNA"/>
</dbReference>
<reference evidence="2 3" key="1">
    <citation type="submission" date="2015-10" db="EMBL/GenBank/DDBJ databases">
        <title>Draft genome sequence of Streptomyces yokosukanensis DSM 40224, type strain for the species Streptomyces yokosukanensis.</title>
        <authorList>
            <person name="Ruckert C."/>
            <person name="Winkler A."/>
            <person name="Kalinowski J."/>
            <person name="Kampfer P."/>
            <person name="Glaeser S."/>
        </authorList>
    </citation>
    <scope>NUCLEOTIDE SEQUENCE [LARGE SCALE GENOMIC DNA]</scope>
    <source>
        <strain evidence="2 3">DSM 40224</strain>
    </source>
</reference>
<name>A0A101NTP5_9ACTN</name>
<accession>A0A101NTP5</accession>
<comment type="caution">
    <text evidence="2">The sequence shown here is derived from an EMBL/GenBank/DDBJ whole genome shotgun (WGS) entry which is preliminary data.</text>
</comment>
<sequence length="490" mass="53449">MEAARATAGFPGAFPPVSEESLMANRVLPKLIHDDRTSCVMDGGVLDNAPFLPVLESITERRLDAPVRERVVVFIVPSSGRLRDRASRLPCEQRRWPGVAASALRYPTEGDFRSHVEELDARLKTTIRDTQFDLFSHARAVLFAVRRRIADTESVTPLVAAPETGITEIDRILAGQAPNWLPPAGSCKPAGSREVWRWGLITCERVLQCLASDLHELYGDHRDLPPERRERLIHGAACITDLLNRTLAVFDAVDAHLQVLKPLGGGVSDDVAADLLQQAFDDLQVPTQLASIVRRAVAAHVSALRGARVDRWRPQDVLETCLAAVPEPWRRKSGLGRLPGRPAHRAETYEERRAPDVGRVAAGLRGRRRRRDLWPGLTRRRTESGSMSFPDSRCSLSDQPCPGAWRAQGAVPTAAVQVQDGRGVAGVGTVAALGESFDHREQLVGVLIPYLVKHDQGELEADTAIDGPLDGQVESHGPLALDGGSASEDA</sequence>
<protein>
    <submittedName>
        <fullName evidence="2">Uncharacterized protein</fullName>
    </submittedName>
</protein>
<dbReference type="Proteomes" id="UP000053127">
    <property type="component" value="Unassembled WGS sequence"/>
</dbReference>
<dbReference type="InterPro" id="IPR016035">
    <property type="entry name" value="Acyl_Trfase/lysoPLipase"/>
</dbReference>
<dbReference type="Gene3D" id="3.40.1090.10">
    <property type="entry name" value="Cytosolic phospholipase A2 catalytic domain"/>
    <property type="match status" value="1"/>
</dbReference>
<gene>
    <name evidence="2" type="ORF">AQI95_40590</name>
</gene>
<dbReference type="OrthoDB" id="8728704at2"/>
<feature type="region of interest" description="Disordered" evidence="1">
    <location>
        <begin position="465"/>
        <end position="490"/>
    </location>
</feature>
<dbReference type="SUPFAM" id="SSF52151">
    <property type="entry name" value="FabD/lysophospholipase-like"/>
    <property type="match status" value="1"/>
</dbReference>
<proteinExistence type="predicted"/>
<dbReference type="STRING" id="67386.AQI95_40590"/>
<organism evidence="2 3">
    <name type="scientific">Streptomyces yokosukanensis</name>
    <dbReference type="NCBI Taxonomy" id="67386"/>
    <lineage>
        <taxon>Bacteria</taxon>
        <taxon>Bacillati</taxon>
        <taxon>Actinomycetota</taxon>
        <taxon>Actinomycetes</taxon>
        <taxon>Kitasatosporales</taxon>
        <taxon>Streptomycetaceae</taxon>
        <taxon>Streptomyces</taxon>
    </lineage>
</organism>
<evidence type="ECO:0000313" key="3">
    <source>
        <dbReference type="Proteomes" id="UP000053127"/>
    </source>
</evidence>
<keyword evidence="3" id="KW-1185">Reference proteome</keyword>